<organism evidence="2 3">
    <name type="scientific">[Emmonsia] crescens</name>
    <dbReference type="NCBI Taxonomy" id="73230"/>
    <lineage>
        <taxon>Eukaryota</taxon>
        <taxon>Fungi</taxon>
        <taxon>Dikarya</taxon>
        <taxon>Ascomycota</taxon>
        <taxon>Pezizomycotina</taxon>
        <taxon>Eurotiomycetes</taxon>
        <taxon>Eurotiomycetidae</taxon>
        <taxon>Onygenales</taxon>
        <taxon>Ajellomycetaceae</taxon>
        <taxon>Emergomyces</taxon>
    </lineage>
</organism>
<evidence type="ECO:0000313" key="3">
    <source>
        <dbReference type="Proteomes" id="UP000034164"/>
    </source>
</evidence>
<dbReference type="Proteomes" id="UP000034164">
    <property type="component" value="Unassembled WGS sequence"/>
</dbReference>
<gene>
    <name evidence="2" type="ORF">EMCG_06231</name>
</gene>
<evidence type="ECO:0000313" key="2">
    <source>
        <dbReference type="EMBL" id="KKZ68121.1"/>
    </source>
</evidence>
<evidence type="ECO:0000256" key="1">
    <source>
        <dbReference type="SAM" id="MobiDB-lite"/>
    </source>
</evidence>
<proteinExistence type="predicted"/>
<comment type="caution">
    <text evidence="2">The sequence shown here is derived from an EMBL/GenBank/DDBJ whole genome shotgun (WGS) entry which is preliminary data.</text>
</comment>
<accession>A0A0G2JBV1</accession>
<dbReference type="AlphaFoldDB" id="A0A0G2JBV1"/>
<feature type="region of interest" description="Disordered" evidence="1">
    <location>
        <begin position="47"/>
        <end position="68"/>
    </location>
</feature>
<sequence length="158" mass="17551">MSPRSNLLNTLRYASRECAAIPPACFSTLRSSKPPLHPSRHHHLWLHRDSRNSRHSSSSSRRITIPPPFPVTPSCPEPICPCAPTPGMPEGLEIDHERDLNGTMAPYSQQVLILTGQHDWRSRIEEDGVDKGWGMLARGLKGLVGRGGRYADVSMLLL</sequence>
<dbReference type="OrthoDB" id="10253744at2759"/>
<dbReference type="EMBL" id="LCZI01000154">
    <property type="protein sequence ID" value="KKZ68121.1"/>
    <property type="molecule type" value="Genomic_DNA"/>
</dbReference>
<protein>
    <submittedName>
        <fullName evidence="2">Uncharacterized protein</fullName>
    </submittedName>
</protein>
<name>A0A0G2JBV1_9EURO</name>
<reference evidence="3" key="1">
    <citation type="journal article" date="2015" name="PLoS Genet.">
        <title>The dynamic genome and transcriptome of the human fungal pathogen Blastomyces and close relative Emmonsia.</title>
        <authorList>
            <person name="Munoz J.F."/>
            <person name="Gauthier G.M."/>
            <person name="Desjardins C.A."/>
            <person name="Gallo J.E."/>
            <person name="Holder J."/>
            <person name="Sullivan T.D."/>
            <person name="Marty A.J."/>
            <person name="Carmen J.C."/>
            <person name="Chen Z."/>
            <person name="Ding L."/>
            <person name="Gujja S."/>
            <person name="Magrini V."/>
            <person name="Misas E."/>
            <person name="Mitreva M."/>
            <person name="Priest M."/>
            <person name="Saif S."/>
            <person name="Whiston E.A."/>
            <person name="Young S."/>
            <person name="Zeng Q."/>
            <person name="Goldman W.E."/>
            <person name="Mardis E.R."/>
            <person name="Taylor J.W."/>
            <person name="McEwen J.G."/>
            <person name="Clay O.K."/>
            <person name="Klein B.S."/>
            <person name="Cuomo C.A."/>
        </authorList>
    </citation>
    <scope>NUCLEOTIDE SEQUENCE [LARGE SCALE GENOMIC DNA]</scope>
    <source>
        <strain evidence="3">UAMH 3008</strain>
    </source>
</reference>
<dbReference type="VEuPathDB" id="FungiDB:EMCG_06231"/>